<evidence type="ECO:0000256" key="2">
    <source>
        <dbReference type="PROSITE-ProRule" id="PRU00335"/>
    </source>
</evidence>
<name>A0A2S2CLM5_9PROT</name>
<dbReference type="Proteomes" id="UP000245629">
    <property type="component" value="Chromosome 1"/>
</dbReference>
<dbReference type="PROSITE" id="PS01081">
    <property type="entry name" value="HTH_TETR_1"/>
    <property type="match status" value="1"/>
</dbReference>
<dbReference type="GO" id="GO:0000976">
    <property type="term" value="F:transcription cis-regulatory region binding"/>
    <property type="evidence" value="ECO:0007669"/>
    <property type="project" value="TreeGrafter"/>
</dbReference>
<dbReference type="Gene3D" id="1.10.357.10">
    <property type="entry name" value="Tetracycline Repressor, domain 2"/>
    <property type="match status" value="1"/>
</dbReference>
<evidence type="ECO:0000259" key="3">
    <source>
        <dbReference type="PROSITE" id="PS50977"/>
    </source>
</evidence>
<accession>A0A2S2CLM5</accession>
<dbReference type="AlphaFoldDB" id="A0A2S2CLM5"/>
<feature type="domain" description="HTH tetR-type" evidence="3">
    <location>
        <begin position="8"/>
        <end position="68"/>
    </location>
</feature>
<dbReference type="EMBL" id="CP029352">
    <property type="protein sequence ID" value="AWK85381.1"/>
    <property type="molecule type" value="Genomic_DNA"/>
</dbReference>
<dbReference type="KEGG" id="azz:DEW08_03605"/>
<keyword evidence="1 2" id="KW-0238">DNA-binding</keyword>
<evidence type="ECO:0000256" key="1">
    <source>
        <dbReference type="ARBA" id="ARBA00023125"/>
    </source>
</evidence>
<gene>
    <name evidence="4" type="ORF">DEW08_03605</name>
</gene>
<dbReference type="SUPFAM" id="SSF46689">
    <property type="entry name" value="Homeodomain-like"/>
    <property type="match status" value="1"/>
</dbReference>
<dbReference type="InterPro" id="IPR001647">
    <property type="entry name" value="HTH_TetR"/>
</dbReference>
<protein>
    <submittedName>
        <fullName evidence="4">TetR/AcrR family transcriptional regulator</fullName>
    </submittedName>
</protein>
<dbReference type="PANTHER" id="PTHR30055">
    <property type="entry name" value="HTH-TYPE TRANSCRIPTIONAL REGULATOR RUTR"/>
    <property type="match status" value="1"/>
</dbReference>
<organism evidence="4 5">
    <name type="scientific">Azospirillum thermophilum</name>
    <dbReference type="NCBI Taxonomy" id="2202148"/>
    <lineage>
        <taxon>Bacteria</taxon>
        <taxon>Pseudomonadati</taxon>
        <taxon>Pseudomonadota</taxon>
        <taxon>Alphaproteobacteria</taxon>
        <taxon>Rhodospirillales</taxon>
        <taxon>Azospirillaceae</taxon>
        <taxon>Azospirillum</taxon>
    </lineage>
</organism>
<dbReference type="RefSeq" id="WP_109324542.1">
    <property type="nucleotide sequence ID" value="NZ_CP029352.1"/>
</dbReference>
<sequence length="244" mass="26078">MPPRLDSGARRKAIIEAAMPLFAGKGFAATTTKEIAQAAGVSEALIFKHFPSKASLYQAIFLACIEDDPEYARLLSLPPSTATLVEMVRALVTYMVVEVPNNPEELARIRLGLLSLLEDGEFLRLVYEGVRDRFLPSFAAAAAAARASGDLVEGPVTVESALWLADHLCYMLACLCLPGRSVVPYGCDRQTLACQTLWFVLRGIGLRDSVIADHTGAAAEPCGCGGIGAFPSGHSSHFSSIHDI</sequence>
<dbReference type="InterPro" id="IPR009057">
    <property type="entry name" value="Homeodomain-like_sf"/>
</dbReference>
<reference evidence="5" key="1">
    <citation type="submission" date="2018-05" db="EMBL/GenBank/DDBJ databases">
        <title>Azospirillum thermophila sp. nov., a novel isolated from hot spring.</title>
        <authorList>
            <person name="Zhao Z."/>
        </authorList>
    </citation>
    <scope>NUCLEOTIDE SEQUENCE [LARGE SCALE GENOMIC DNA]</scope>
    <source>
        <strain evidence="5">CFH 70021</strain>
    </source>
</reference>
<proteinExistence type="predicted"/>
<dbReference type="InterPro" id="IPR023772">
    <property type="entry name" value="DNA-bd_HTH_TetR-type_CS"/>
</dbReference>
<dbReference type="OrthoDB" id="9802802at2"/>
<evidence type="ECO:0000313" key="4">
    <source>
        <dbReference type="EMBL" id="AWK85381.1"/>
    </source>
</evidence>
<dbReference type="PROSITE" id="PS50977">
    <property type="entry name" value="HTH_TETR_2"/>
    <property type="match status" value="1"/>
</dbReference>
<dbReference type="InterPro" id="IPR050109">
    <property type="entry name" value="HTH-type_TetR-like_transc_reg"/>
</dbReference>
<dbReference type="PANTHER" id="PTHR30055:SF223">
    <property type="entry name" value="HTH-TYPE TRANSCRIPTIONAL REGULATOR UIDR"/>
    <property type="match status" value="1"/>
</dbReference>
<evidence type="ECO:0000313" key="5">
    <source>
        <dbReference type="Proteomes" id="UP000245629"/>
    </source>
</evidence>
<dbReference type="Pfam" id="PF00440">
    <property type="entry name" value="TetR_N"/>
    <property type="match status" value="1"/>
</dbReference>
<dbReference type="PRINTS" id="PR00455">
    <property type="entry name" value="HTHTETR"/>
</dbReference>
<dbReference type="GO" id="GO:0003700">
    <property type="term" value="F:DNA-binding transcription factor activity"/>
    <property type="evidence" value="ECO:0007669"/>
    <property type="project" value="TreeGrafter"/>
</dbReference>
<keyword evidence="5" id="KW-1185">Reference proteome</keyword>
<feature type="DNA-binding region" description="H-T-H motif" evidence="2">
    <location>
        <begin position="31"/>
        <end position="50"/>
    </location>
</feature>